<proteinExistence type="predicted"/>
<evidence type="ECO:0000256" key="1">
    <source>
        <dbReference type="ARBA" id="ARBA00023015"/>
    </source>
</evidence>
<dbReference type="InterPro" id="IPR002577">
    <property type="entry name" value="HTH_HxlR"/>
</dbReference>
<evidence type="ECO:0000313" key="5">
    <source>
        <dbReference type="EMBL" id="MBP1850000.1"/>
    </source>
</evidence>
<organism evidence="5 6">
    <name type="scientific">Rhizobium halophytocola</name>
    <dbReference type="NCBI Taxonomy" id="735519"/>
    <lineage>
        <taxon>Bacteria</taxon>
        <taxon>Pseudomonadati</taxon>
        <taxon>Pseudomonadota</taxon>
        <taxon>Alphaproteobacteria</taxon>
        <taxon>Hyphomicrobiales</taxon>
        <taxon>Rhizobiaceae</taxon>
        <taxon>Rhizobium/Agrobacterium group</taxon>
        <taxon>Rhizobium</taxon>
    </lineage>
</organism>
<reference evidence="5 6" key="1">
    <citation type="submission" date="2021-03" db="EMBL/GenBank/DDBJ databases">
        <title>Genomic Encyclopedia of Type Strains, Phase IV (KMG-IV): sequencing the most valuable type-strain genomes for metagenomic binning, comparative biology and taxonomic classification.</title>
        <authorList>
            <person name="Goeker M."/>
        </authorList>
    </citation>
    <scope>NUCLEOTIDE SEQUENCE [LARGE SCALE GENOMIC DNA]</scope>
    <source>
        <strain evidence="5 6">DSM 21600</strain>
    </source>
</reference>
<keyword evidence="2 5" id="KW-0238">DNA-binding</keyword>
<dbReference type="PANTHER" id="PTHR33204:SF29">
    <property type="entry name" value="TRANSCRIPTIONAL REGULATOR"/>
    <property type="match status" value="1"/>
</dbReference>
<gene>
    <name evidence="5" type="ORF">J2Z17_001421</name>
</gene>
<feature type="domain" description="HTH hxlR-type" evidence="4">
    <location>
        <begin position="21"/>
        <end position="120"/>
    </location>
</feature>
<protein>
    <submittedName>
        <fullName evidence="5">DNA-binding HxlR family transcriptional regulator</fullName>
    </submittedName>
</protein>
<dbReference type="Gene3D" id="1.10.10.10">
    <property type="entry name" value="Winged helix-like DNA-binding domain superfamily/Winged helix DNA-binding domain"/>
    <property type="match status" value="1"/>
</dbReference>
<dbReference type="InterPro" id="IPR036388">
    <property type="entry name" value="WH-like_DNA-bd_sf"/>
</dbReference>
<dbReference type="Pfam" id="PF01638">
    <property type="entry name" value="HxlR"/>
    <property type="match status" value="1"/>
</dbReference>
<dbReference type="Proteomes" id="UP000759443">
    <property type="component" value="Unassembled WGS sequence"/>
</dbReference>
<evidence type="ECO:0000259" key="4">
    <source>
        <dbReference type="PROSITE" id="PS51118"/>
    </source>
</evidence>
<evidence type="ECO:0000256" key="2">
    <source>
        <dbReference type="ARBA" id="ARBA00023125"/>
    </source>
</evidence>
<dbReference type="PROSITE" id="PS51118">
    <property type="entry name" value="HTH_HXLR"/>
    <property type="match status" value="1"/>
</dbReference>
<dbReference type="InterPro" id="IPR036390">
    <property type="entry name" value="WH_DNA-bd_sf"/>
</dbReference>
<keyword evidence="6" id="KW-1185">Reference proteome</keyword>
<dbReference type="EMBL" id="JAGGJU010000003">
    <property type="protein sequence ID" value="MBP1850000.1"/>
    <property type="molecule type" value="Genomic_DNA"/>
</dbReference>
<dbReference type="CDD" id="cd00090">
    <property type="entry name" value="HTH_ARSR"/>
    <property type="match status" value="1"/>
</dbReference>
<sequence>MTTRGYLQVTTPDDDRKLFDCPVLTALGVIAGKWKTRILWLLRERPYHFGELRRRLPGVSAKVLAAQLQELEADGLIERNEERRDAVVFVRYSYSDYGRRQMPVLDMLAAWGLEIAGRRVEEGESAGRESDGRKMSGT</sequence>
<dbReference type="SUPFAM" id="SSF46785">
    <property type="entry name" value="Winged helix' DNA-binding domain"/>
    <property type="match status" value="1"/>
</dbReference>
<evidence type="ECO:0000313" key="6">
    <source>
        <dbReference type="Proteomes" id="UP000759443"/>
    </source>
</evidence>
<comment type="caution">
    <text evidence="5">The sequence shown here is derived from an EMBL/GenBank/DDBJ whole genome shotgun (WGS) entry which is preliminary data.</text>
</comment>
<keyword evidence="3" id="KW-0804">Transcription</keyword>
<name>A0ABS4DWE8_9HYPH</name>
<dbReference type="PANTHER" id="PTHR33204">
    <property type="entry name" value="TRANSCRIPTIONAL REGULATOR, MARR FAMILY"/>
    <property type="match status" value="1"/>
</dbReference>
<dbReference type="RefSeq" id="WP_209943516.1">
    <property type="nucleotide sequence ID" value="NZ_JAGGJU010000003.1"/>
</dbReference>
<dbReference type="GO" id="GO:0003677">
    <property type="term" value="F:DNA binding"/>
    <property type="evidence" value="ECO:0007669"/>
    <property type="project" value="UniProtKB-KW"/>
</dbReference>
<evidence type="ECO:0000256" key="3">
    <source>
        <dbReference type="ARBA" id="ARBA00023163"/>
    </source>
</evidence>
<keyword evidence="1" id="KW-0805">Transcription regulation</keyword>
<accession>A0ABS4DWE8</accession>
<dbReference type="InterPro" id="IPR011991">
    <property type="entry name" value="ArsR-like_HTH"/>
</dbReference>